<dbReference type="EMBL" id="MN739961">
    <property type="protein sequence ID" value="QHT80111.1"/>
    <property type="molecule type" value="Genomic_DNA"/>
</dbReference>
<feature type="transmembrane region" description="Helical" evidence="1">
    <location>
        <begin position="88"/>
        <end position="110"/>
    </location>
</feature>
<organism evidence="2">
    <name type="scientific">viral metagenome</name>
    <dbReference type="NCBI Taxonomy" id="1070528"/>
    <lineage>
        <taxon>unclassified sequences</taxon>
        <taxon>metagenomes</taxon>
        <taxon>organismal metagenomes</taxon>
    </lineage>
</organism>
<accession>A0A6C0HHK6</accession>
<evidence type="ECO:0000256" key="1">
    <source>
        <dbReference type="SAM" id="Phobius"/>
    </source>
</evidence>
<keyword evidence="1" id="KW-0812">Transmembrane</keyword>
<proteinExistence type="predicted"/>
<name>A0A6C0HHK6_9ZZZZ</name>
<evidence type="ECO:0000313" key="2">
    <source>
        <dbReference type="EMBL" id="QHT80111.1"/>
    </source>
</evidence>
<reference evidence="2" key="1">
    <citation type="journal article" date="2020" name="Nature">
        <title>Giant virus diversity and host interactions through global metagenomics.</title>
        <authorList>
            <person name="Schulz F."/>
            <person name="Roux S."/>
            <person name="Paez-Espino D."/>
            <person name="Jungbluth S."/>
            <person name="Walsh D.A."/>
            <person name="Denef V.J."/>
            <person name="McMahon K.D."/>
            <person name="Konstantinidis K.T."/>
            <person name="Eloe-Fadrosh E.A."/>
            <person name="Kyrpides N.C."/>
            <person name="Woyke T."/>
        </authorList>
    </citation>
    <scope>NUCLEOTIDE SEQUENCE</scope>
    <source>
        <strain evidence="2">GVMAG-M-3300023184-105</strain>
    </source>
</reference>
<keyword evidence="1" id="KW-0472">Membrane</keyword>
<sequence length="143" mass="16576">MLIRVDLVFTYWIYAWYLAYIAKLTIYNPKWALVVGIVDNILLAIALLLYGAKISSIAFFLLVNVILKGIPLYTIYNTKTTKTDIYALFIYFAIYTLWVHVNGGTVAEYLQKIFESILHEKNETPGMWALTKLYQIYSKLDSK</sequence>
<dbReference type="AlphaFoldDB" id="A0A6C0HHK6"/>
<keyword evidence="1" id="KW-1133">Transmembrane helix</keyword>
<feature type="transmembrane region" description="Helical" evidence="1">
    <location>
        <begin position="7"/>
        <end position="25"/>
    </location>
</feature>
<protein>
    <submittedName>
        <fullName evidence="2">Uncharacterized protein</fullName>
    </submittedName>
</protein>